<dbReference type="OrthoDB" id="8059989at2759"/>
<proteinExistence type="predicted"/>
<dbReference type="STRING" id="418784.A0A2P7YM26"/>
<comment type="caution">
    <text evidence="3">The sequence shown here is derived from an EMBL/GenBank/DDBJ whole genome shotgun (WGS) entry which is preliminary data.</text>
</comment>
<dbReference type="EMBL" id="PYFQ01000009">
    <property type="protein sequence ID" value="PSK37009.1"/>
    <property type="molecule type" value="Genomic_DNA"/>
</dbReference>
<dbReference type="InterPro" id="IPR035899">
    <property type="entry name" value="DBL_dom_sf"/>
</dbReference>
<dbReference type="AlphaFoldDB" id="A0A2P7YM26"/>
<dbReference type="GeneID" id="36566822"/>
<evidence type="ECO:0000259" key="2">
    <source>
        <dbReference type="PROSITE" id="PS50010"/>
    </source>
</evidence>
<dbReference type="Proteomes" id="UP000241107">
    <property type="component" value="Unassembled WGS sequence"/>
</dbReference>
<dbReference type="Pfam" id="PF00621">
    <property type="entry name" value="RhoGEF"/>
    <property type="match status" value="1"/>
</dbReference>
<sequence length="508" mass="58251">MTLRHSSSFAAISLTGVRCTETSSRKPETSENLQKSKSWPLRTQLAEKVSPKASTAGSKRSNRRSPAESINTTRSNDSIFERTNGSQTTARKTLTRATTPPSTIREPFEPGWLGNTKLVYIMDELINTEEAFVTSLQILRDHVIEPYLQRCKLRGCRCFALEVLAQTASYILEMHKLLLHLRDQDFLDRVTFNLRHTETYVRYYVNADAFSYLVLNETSNFTTEFTNSVLHNLESKNSSENAGKLDLSILLLVQKPMARIVKYQLLIALLSKANPENESIRRLLTCVRMSLTKINCKLDRVVNSTERTQSLSEIVRFDQTAGQCPLYYGQLRFASVSSIAWPKFKRSLTMQKTVALLLFFERNLVICDYRSGMRRKTPLLVLPYDACSIVKNHQDFDGGLTYHSQLCIKLRYHYQDCEYEAILGFPNLDARVEALSSFPNVPRSSFSYGVESFLPDTVAPSDIKIESTGVAQRKYQQCYFRKVIEYQARGPLERFFKSRTMRRLLRSD</sequence>
<feature type="compositionally biased region" description="Low complexity" evidence="1">
    <location>
        <begin position="88"/>
        <end position="99"/>
    </location>
</feature>
<feature type="domain" description="DH" evidence="2">
    <location>
        <begin position="117"/>
        <end position="297"/>
    </location>
</feature>
<dbReference type="PROSITE" id="PS50010">
    <property type="entry name" value="DH_2"/>
    <property type="match status" value="1"/>
</dbReference>
<gene>
    <name evidence="3" type="ORF">C7M61_003434</name>
</gene>
<dbReference type="GO" id="GO:0005085">
    <property type="term" value="F:guanyl-nucleotide exchange factor activity"/>
    <property type="evidence" value="ECO:0007669"/>
    <property type="project" value="InterPro"/>
</dbReference>
<dbReference type="RefSeq" id="XP_024712860.1">
    <property type="nucleotide sequence ID" value="XM_024858773.1"/>
</dbReference>
<feature type="compositionally biased region" description="Polar residues" evidence="1">
    <location>
        <begin position="68"/>
        <end position="87"/>
    </location>
</feature>
<accession>A0A2P7YM26</accession>
<organism evidence="3 4">
    <name type="scientific">Candidozyma pseudohaemuli</name>
    <dbReference type="NCBI Taxonomy" id="418784"/>
    <lineage>
        <taxon>Eukaryota</taxon>
        <taxon>Fungi</taxon>
        <taxon>Dikarya</taxon>
        <taxon>Ascomycota</taxon>
        <taxon>Saccharomycotina</taxon>
        <taxon>Pichiomycetes</taxon>
        <taxon>Metschnikowiaceae</taxon>
        <taxon>Candidozyma</taxon>
    </lineage>
</organism>
<feature type="region of interest" description="Disordered" evidence="1">
    <location>
        <begin position="17"/>
        <end position="108"/>
    </location>
</feature>
<dbReference type="VEuPathDB" id="FungiDB:C7M61_003434"/>
<evidence type="ECO:0000313" key="4">
    <source>
        <dbReference type="Proteomes" id="UP000241107"/>
    </source>
</evidence>
<dbReference type="SUPFAM" id="SSF48065">
    <property type="entry name" value="DBL homology domain (DH-domain)"/>
    <property type="match status" value="1"/>
</dbReference>
<reference evidence="3 4" key="1">
    <citation type="submission" date="2018-03" db="EMBL/GenBank/DDBJ databases">
        <title>Candida pseudohaemulonii genome assembly and annotation.</title>
        <authorList>
            <person name="Munoz J.F."/>
            <person name="Gade L.G."/>
            <person name="Chow N.A."/>
            <person name="Litvintseva A.P."/>
            <person name="Loparev V.N."/>
            <person name="Cuomo C.A."/>
        </authorList>
    </citation>
    <scope>NUCLEOTIDE SEQUENCE [LARGE SCALE GENOMIC DNA]</scope>
    <source>
        <strain evidence="3 4">B12108</strain>
    </source>
</reference>
<keyword evidence="4" id="KW-1185">Reference proteome</keyword>
<name>A0A2P7YM26_9ASCO</name>
<dbReference type="InterPro" id="IPR000219">
    <property type="entry name" value="DH_dom"/>
</dbReference>
<dbReference type="Gene3D" id="1.20.900.10">
    <property type="entry name" value="Dbl homology (DH) domain"/>
    <property type="match status" value="1"/>
</dbReference>
<evidence type="ECO:0000313" key="3">
    <source>
        <dbReference type="EMBL" id="PSK37009.1"/>
    </source>
</evidence>
<protein>
    <recommendedName>
        <fullName evidence="2">DH domain-containing protein</fullName>
    </recommendedName>
</protein>
<evidence type="ECO:0000256" key="1">
    <source>
        <dbReference type="SAM" id="MobiDB-lite"/>
    </source>
</evidence>